<dbReference type="Gene3D" id="3.40.1410.10">
    <property type="entry name" value="Chorismate lyase-like"/>
    <property type="match status" value="1"/>
</dbReference>
<dbReference type="RefSeq" id="WP_198321782.1">
    <property type="nucleotide sequence ID" value="NZ_CP104311.1"/>
</dbReference>
<gene>
    <name evidence="2" type="ORF">N4J17_09240</name>
</gene>
<keyword evidence="3" id="KW-1185">Reference proteome</keyword>
<feature type="chain" id="PRO_5047039216" evidence="1">
    <location>
        <begin position="26"/>
        <end position="231"/>
    </location>
</feature>
<dbReference type="EMBL" id="CP104311">
    <property type="protein sequence ID" value="WWF00670.1"/>
    <property type="molecule type" value="Genomic_DNA"/>
</dbReference>
<evidence type="ECO:0000313" key="3">
    <source>
        <dbReference type="Proteomes" id="UP001359308"/>
    </source>
</evidence>
<sequence length="231" mass="25556">MSRVMRFRRQIVVAAVVAFPASSFADPVRVPLWPDSGTGRLAALALIQTLNAEILASRSATAVLERWCSDYHLAAAPHIVAERMRVEAKAPDAEQLQRLGVASAAELKFRHVRLKCGERVLSEADNWYAPARLTAEMNRLLETTDTPFGKAVAALVPYRQTFSARLLWSPLPENWAVAGRTEPPPRSSAGLAIPAGLFEHRAVLYTRDNLPLSEVHEVYQRDILGFAPRLP</sequence>
<organism evidence="2 3">
    <name type="scientific">Methylococcus capsulatus</name>
    <dbReference type="NCBI Taxonomy" id="414"/>
    <lineage>
        <taxon>Bacteria</taxon>
        <taxon>Pseudomonadati</taxon>
        <taxon>Pseudomonadota</taxon>
        <taxon>Gammaproteobacteria</taxon>
        <taxon>Methylococcales</taxon>
        <taxon>Methylococcaceae</taxon>
        <taxon>Methylococcus</taxon>
    </lineage>
</organism>
<dbReference type="InterPro" id="IPR028978">
    <property type="entry name" value="Chorismate_lyase_/UTRA_dom_sf"/>
</dbReference>
<evidence type="ECO:0000313" key="2">
    <source>
        <dbReference type="EMBL" id="WWF00670.1"/>
    </source>
</evidence>
<accession>A0ABZ2F2M8</accession>
<reference evidence="2 3" key="1">
    <citation type="submission" date="2022-09" db="EMBL/GenBank/DDBJ databases">
        <authorList>
            <person name="Giprobiosintez L."/>
        </authorList>
    </citation>
    <scope>NUCLEOTIDE SEQUENCE [LARGE SCALE GENOMIC DNA]</scope>
    <source>
        <strain evidence="3">VKPM-B-12549 (GBS-15)</strain>
    </source>
</reference>
<dbReference type="Proteomes" id="UP001359308">
    <property type="component" value="Chromosome"/>
</dbReference>
<feature type="signal peptide" evidence="1">
    <location>
        <begin position="1"/>
        <end position="25"/>
    </location>
</feature>
<proteinExistence type="predicted"/>
<name>A0ABZ2F2M8_METCP</name>
<keyword evidence="1" id="KW-0732">Signal</keyword>
<dbReference type="SUPFAM" id="SSF64288">
    <property type="entry name" value="Chorismate lyase-like"/>
    <property type="match status" value="1"/>
</dbReference>
<protein>
    <submittedName>
        <fullName evidence="2">Uncharacterized protein</fullName>
    </submittedName>
</protein>
<evidence type="ECO:0000256" key="1">
    <source>
        <dbReference type="SAM" id="SignalP"/>
    </source>
</evidence>